<dbReference type="InterPro" id="IPR050600">
    <property type="entry name" value="SETD3_SETD6_MTase"/>
</dbReference>
<dbReference type="PROSITE" id="PS50280">
    <property type="entry name" value="SET"/>
    <property type="match status" value="1"/>
</dbReference>
<feature type="domain" description="SET" evidence="2">
    <location>
        <begin position="52"/>
        <end position="273"/>
    </location>
</feature>
<evidence type="ECO:0000256" key="1">
    <source>
        <dbReference type="SAM" id="SignalP"/>
    </source>
</evidence>
<evidence type="ECO:0000313" key="4">
    <source>
        <dbReference type="Proteomes" id="UP001153069"/>
    </source>
</evidence>
<dbReference type="CDD" id="cd10527">
    <property type="entry name" value="SET_LSMT"/>
    <property type="match status" value="1"/>
</dbReference>
<reference evidence="3" key="1">
    <citation type="submission" date="2020-06" db="EMBL/GenBank/DDBJ databases">
        <authorList>
            <consortium name="Plant Systems Biology data submission"/>
        </authorList>
    </citation>
    <scope>NUCLEOTIDE SEQUENCE</scope>
    <source>
        <strain evidence="3">D6</strain>
    </source>
</reference>
<keyword evidence="1" id="KW-0732">Signal</keyword>
<keyword evidence="4" id="KW-1185">Reference proteome</keyword>
<accession>A0A9N8HSZ1</accession>
<proteinExistence type="predicted"/>
<gene>
    <name evidence="3" type="ORF">SEMRO_1797_G298140.1</name>
</gene>
<dbReference type="InterPro" id="IPR001214">
    <property type="entry name" value="SET_dom"/>
</dbReference>
<evidence type="ECO:0000259" key="2">
    <source>
        <dbReference type="PROSITE" id="PS50280"/>
    </source>
</evidence>
<dbReference type="Pfam" id="PF00856">
    <property type="entry name" value="SET"/>
    <property type="match status" value="1"/>
</dbReference>
<name>A0A9N8HSZ1_9STRA</name>
<protein>
    <recommendedName>
        <fullName evidence="2">SET domain-containing protein</fullName>
    </recommendedName>
</protein>
<dbReference type="PANTHER" id="PTHR13271">
    <property type="entry name" value="UNCHARACTERIZED PUTATIVE METHYLTRANSFERASE"/>
    <property type="match status" value="1"/>
</dbReference>
<dbReference type="SUPFAM" id="SSF82199">
    <property type="entry name" value="SET domain"/>
    <property type="match status" value="1"/>
</dbReference>
<sequence>MCFPHRLCLLLVVLQATCVRQASSFASSAVPHPTAADFRFDAWCDANSIYRVGVQTVTTPLSLGGRGLFATRDLPKGSVVASIPANLVIVQEGDEEWQISLTNQVMGLKDDTSNEWIQSWKGCGALDIETLLNNPDNQDTMKKFVGSIAGQGAITHNGAKKELTERLENYSKRLGSLSAEEDTSKWYSLVLSRSAYLGKEWGFKAGAVPFFDMLNHCHDARSANTELVTFGSCLDKTKESSNEADSSGLQRKDMLLVLTKDVNEGQELLTQYEKAVTSEEGQLKLWIQYGIPPP</sequence>
<dbReference type="Proteomes" id="UP001153069">
    <property type="component" value="Unassembled WGS sequence"/>
</dbReference>
<feature type="signal peptide" evidence="1">
    <location>
        <begin position="1"/>
        <end position="24"/>
    </location>
</feature>
<organism evidence="3 4">
    <name type="scientific">Seminavis robusta</name>
    <dbReference type="NCBI Taxonomy" id="568900"/>
    <lineage>
        <taxon>Eukaryota</taxon>
        <taxon>Sar</taxon>
        <taxon>Stramenopiles</taxon>
        <taxon>Ochrophyta</taxon>
        <taxon>Bacillariophyta</taxon>
        <taxon>Bacillariophyceae</taxon>
        <taxon>Bacillariophycidae</taxon>
        <taxon>Naviculales</taxon>
        <taxon>Naviculaceae</taxon>
        <taxon>Seminavis</taxon>
    </lineage>
</organism>
<dbReference type="AlphaFoldDB" id="A0A9N8HSZ1"/>
<evidence type="ECO:0000313" key="3">
    <source>
        <dbReference type="EMBL" id="CAB9526223.1"/>
    </source>
</evidence>
<dbReference type="OrthoDB" id="341421at2759"/>
<dbReference type="GO" id="GO:0016279">
    <property type="term" value="F:protein-lysine N-methyltransferase activity"/>
    <property type="evidence" value="ECO:0007669"/>
    <property type="project" value="TreeGrafter"/>
</dbReference>
<dbReference type="Gene3D" id="3.90.1410.10">
    <property type="entry name" value="set domain protein methyltransferase, domain 1"/>
    <property type="match status" value="1"/>
</dbReference>
<dbReference type="EMBL" id="CAICTM010001795">
    <property type="protein sequence ID" value="CAB9526223.1"/>
    <property type="molecule type" value="Genomic_DNA"/>
</dbReference>
<feature type="chain" id="PRO_5040367023" description="SET domain-containing protein" evidence="1">
    <location>
        <begin position="25"/>
        <end position="294"/>
    </location>
</feature>
<dbReference type="PANTHER" id="PTHR13271:SF151">
    <property type="entry name" value="SET DOMAIN-CONTAINING PROTEIN 4"/>
    <property type="match status" value="1"/>
</dbReference>
<comment type="caution">
    <text evidence="3">The sequence shown here is derived from an EMBL/GenBank/DDBJ whole genome shotgun (WGS) entry which is preliminary data.</text>
</comment>
<dbReference type="InterPro" id="IPR046341">
    <property type="entry name" value="SET_dom_sf"/>
</dbReference>